<dbReference type="KEGG" id="vg:65105584"/>
<dbReference type="Proteomes" id="UP000222295">
    <property type="component" value="Segment"/>
</dbReference>
<dbReference type="RefSeq" id="YP_010088150.1">
    <property type="nucleotide sequence ID" value="NC_055706.1"/>
</dbReference>
<reference evidence="1 2" key="1">
    <citation type="journal article" date="2017" name="Microbes Environ.">
        <title>Discovery and Complete Genome Sequence of a Bacteriophage from an Obligate Intracellular Symbiont of a Cellulolytic Protist in the Termite Gut.</title>
        <authorList>
            <person name="Pramono A.K."/>
            <person name="Kuwahara H."/>
            <person name="Itoh T."/>
            <person name="Toyoda A."/>
            <person name="Yamada A."/>
            <person name="Hongoh Y."/>
        </authorList>
    </citation>
    <scope>NUCLEOTIDE SEQUENCE [LARGE SCALE GENOMIC DNA]</scope>
    <source>
        <strain evidence="1">ProJPt-Bp1</strain>
    </source>
</reference>
<keyword evidence="2" id="KW-1185">Reference proteome</keyword>
<dbReference type="Pfam" id="PF25702">
    <property type="entry name" value="CrAss_Ring_2"/>
    <property type="match status" value="1"/>
</dbReference>
<evidence type="ECO:0000313" key="2">
    <source>
        <dbReference type="Proteomes" id="UP000222295"/>
    </source>
</evidence>
<organism evidence="1 2">
    <name type="scientific">Azobacteroides phage ProJPt-Bp1</name>
    <dbReference type="NCBI Taxonomy" id="1920526"/>
    <lineage>
        <taxon>Viruses</taxon>
        <taxon>Duplodnaviria</taxon>
        <taxon>Heunggongvirae</taxon>
        <taxon>Uroviricota</taxon>
        <taxon>Caudoviricetes</taxon>
        <taxon>Crassvirales</taxon>
        <taxon>Suoliviridae</taxon>
        <taxon>Dechshavirus</taxon>
        <taxon>Dechshavirus japanensis</taxon>
    </lineage>
</organism>
<dbReference type="EMBL" id="AP017903">
    <property type="protein sequence ID" value="BAX03427.1"/>
    <property type="molecule type" value="Genomic_DNA"/>
</dbReference>
<name>A0A1V1FL16_9CAUD</name>
<sequence length="240" mass="27503">MTLNQIADDIILTAGYINKEKAMTINRLQLLSWIHMYRNIIMLQDLNDNSVIDPMYEEVFDYKSQLESFDNTGYVWALYKSEKELPKLPTLTGRFAISAVRYDNDLIDFGPELQARYNTNLFTSEIANAFLRNRFLYVKKFGHFYTSATPTFHVTMVTLADDTPEGIAGIVASEFDLPYPLPDEKIPRLKQMIFANELQWLLPTQGTAQSAQAAKLEDKETSNNPLDMMRMGGQLYEGID</sequence>
<dbReference type="GeneID" id="65105584"/>
<protein>
    <submittedName>
        <fullName evidence="1">Uncharacterized protein</fullName>
    </submittedName>
</protein>
<proteinExistence type="predicted"/>
<accession>A0A1V1FL16</accession>
<dbReference type="InterPro" id="IPR057878">
    <property type="entry name" value="CrAss_Ring_2"/>
</dbReference>
<evidence type="ECO:0000313" key="1">
    <source>
        <dbReference type="EMBL" id="BAX03427.1"/>
    </source>
</evidence>